<evidence type="ECO:0000313" key="14">
    <source>
        <dbReference type="Proteomes" id="UP001385809"/>
    </source>
</evidence>
<dbReference type="InterPro" id="IPR050060">
    <property type="entry name" value="Phosphoglucosamine_mutase"/>
</dbReference>
<evidence type="ECO:0000259" key="12">
    <source>
        <dbReference type="Pfam" id="PF02880"/>
    </source>
</evidence>
<dbReference type="CDD" id="cd05802">
    <property type="entry name" value="GlmM"/>
    <property type="match status" value="1"/>
</dbReference>
<dbReference type="GO" id="GO:0008966">
    <property type="term" value="F:phosphoglucosamine mutase activity"/>
    <property type="evidence" value="ECO:0007669"/>
    <property type="project" value="UniProtKB-EC"/>
</dbReference>
<dbReference type="PRINTS" id="PR00509">
    <property type="entry name" value="PGMPMM"/>
</dbReference>
<comment type="caution">
    <text evidence="13">The sequence shown here is derived from an EMBL/GenBank/DDBJ whole genome shotgun (WGS) entry which is preliminary data.</text>
</comment>
<dbReference type="PROSITE" id="PS00710">
    <property type="entry name" value="PGM_PMM"/>
    <property type="match status" value="1"/>
</dbReference>
<dbReference type="InterPro" id="IPR005841">
    <property type="entry name" value="Alpha-D-phosphohexomutase_SF"/>
</dbReference>
<feature type="domain" description="Alpha-D-phosphohexomutase C-terminal" evidence="9">
    <location>
        <begin position="382"/>
        <end position="448"/>
    </location>
</feature>
<feature type="active site" description="Phosphoserine intermediate" evidence="6">
    <location>
        <position position="109"/>
    </location>
</feature>
<feature type="modified residue" description="Phosphoserine" evidence="6">
    <location>
        <position position="109"/>
    </location>
</feature>
<evidence type="ECO:0000256" key="1">
    <source>
        <dbReference type="ARBA" id="ARBA00010231"/>
    </source>
</evidence>
<comment type="function">
    <text evidence="6 8">Catalyzes the conversion of glucosamine-6-phosphate to glucosamine-1-phosphate.</text>
</comment>
<dbReference type="Gene3D" id="3.40.120.10">
    <property type="entry name" value="Alpha-D-Glucose-1,6-Bisphosphate, subunit A, domain 3"/>
    <property type="match status" value="3"/>
</dbReference>
<sequence length="455" mass="46131">MGRLFGTDGVRGLANADLSPELALSVASAAARVLVEHAGGGASGDGGARPVAVVGRDPRASGEMLEAAVCAGLSAAGADVRRLGVLPTPAVAYLTATMDADLGVMISASHNPMPDNGIKLFAAGGHKLPDALEDEIEAHLGEVVAADRRPTGLGIGRVTDVPDALDRYLDHLLVATPHPLDGLHVVVDCAHGAASLAAPQAYERAGARVTTLAADPDGWNINDGVGSTHLDGLCKAVVDHGADLGIAHDGDADRCLAVAADGTVIDGDQILAVLALALHADGELAADTLVATVMSNLGLHLAMEAAGIRVRTTAVGDRYVLEELRAGAFSLGGEQSGHVVLPSHATTGDGLLTALRLMARMTVTGRPLGELAAVVERLPQVLVNVPVTDKGAVQSSDEVAAAVAAEETALAGRGRVLLRPSGTEQVVRVMVEAPTEDTARGVADRLAELVAGVRA</sequence>
<dbReference type="InterPro" id="IPR036900">
    <property type="entry name" value="A-D-PHexomutase_C_sf"/>
</dbReference>
<dbReference type="RefSeq" id="WP_337694923.1">
    <property type="nucleotide sequence ID" value="NZ_JBBEGN010000004.1"/>
</dbReference>
<gene>
    <name evidence="6 13" type="primary">glmM</name>
    <name evidence="13" type="ORF">WCD74_11100</name>
</gene>
<dbReference type="Pfam" id="PF02880">
    <property type="entry name" value="PGM_PMM_III"/>
    <property type="match status" value="1"/>
</dbReference>
<evidence type="ECO:0000256" key="4">
    <source>
        <dbReference type="ARBA" id="ARBA00022842"/>
    </source>
</evidence>
<feature type="domain" description="Alpha-D-phosphohexomutase alpha/beta/alpha" evidence="10">
    <location>
        <begin position="3"/>
        <end position="140"/>
    </location>
</feature>
<comment type="PTM">
    <text evidence="6">Activated by phosphorylation.</text>
</comment>
<evidence type="ECO:0000256" key="8">
    <source>
        <dbReference type="RuleBase" id="RU004327"/>
    </source>
</evidence>
<accession>A0ABU8MME2</accession>
<evidence type="ECO:0000313" key="13">
    <source>
        <dbReference type="EMBL" id="MEJ2868317.1"/>
    </source>
</evidence>
<dbReference type="InterPro" id="IPR006352">
    <property type="entry name" value="GlmM_bact"/>
</dbReference>
<reference evidence="13 14" key="1">
    <citation type="submission" date="2024-03" db="EMBL/GenBank/DDBJ databases">
        <title>Actinomycetospora sp. OC33-EN08, a novel actinomycete isolated from wild orchid (Aerides multiflora).</title>
        <authorList>
            <person name="Suriyachadkun C."/>
        </authorList>
    </citation>
    <scope>NUCLEOTIDE SEQUENCE [LARGE SCALE GENOMIC DNA]</scope>
    <source>
        <strain evidence="13 14">OC33-EN08</strain>
    </source>
</reference>
<feature type="domain" description="Alpha-D-phosphohexomutase alpha/beta/alpha" evidence="11">
    <location>
        <begin position="167"/>
        <end position="262"/>
    </location>
</feature>
<evidence type="ECO:0000256" key="7">
    <source>
        <dbReference type="RuleBase" id="RU004326"/>
    </source>
</evidence>
<evidence type="ECO:0000259" key="11">
    <source>
        <dbReference type="Pfam" id="PF02879"/>
    </source>
</evidence>
<dbReference type="Pfam" id="PF00408">
    <property type="entry name" value="PGM_PMM_IV"/>
    <property type="match status" value="1"/>
</dbReference>
<dbReference type="EC" id="5.4.2.10" evidence="6 8"/>
<dbReference type="Pfam" id="PF02879">
    <property type="entry name" value="PGM_PMM_II"/>
    <property type="match status" value="1"/>
</dbReference>
<dbReference type="NCBIfam" id="TIGR01455">
    <property type="entry name" value="glmM"/>
    <property type="match status" value="1"/>
</dbReference>
<keyword evidence="2 6" id="KW-0597">Phosphoprotein</keyword>
<evidence type="ECO:0000256" key="3">
    <source>
        <dbReference type="ARBA" id="ARBA00022723"/>
    </source>
</evidence>
<dbReference type="InterPro" id="IPR005844">
    <property type="entry name" value="A-D-PHexomutase_a/b/a-I"/>
</dbReference>
<protein>
    <recommendedName>
        <fullName evidence="6 8">Phosphoglucosamine mutase</fullName>
        <ecNumber evidence="6 8">5.4.2.10</ecNumber>
    </recommendedName>
</protein>
<feature type="domain" description="Alpha-D-phosphohexomutase alpha/beta/alpha" evidence="12">
    <location>
        <begin position="266"/>
        <end position="376"/>
    </location>
</feature>
<dbReference type="Proteomes" id="UP001385809">
    <property type="component" value="Unassembled WGS sequence"/>
</dbReference>
<dbReference type="Gene3D" id="3.30.310.50">
    <property type="entry name" value="Alpha-D-phosphohexomutase, C-terminal domain"/>
    <property type="match status" value="1"/>
</dbReference>
<feature type="binding site" evidence="6">
    <location>
        <position position="253"/>
    </location>
    <ligand>
        <name>Mg(2+)</name>
        <dbReference type="ChEBI" id="CHEBI:18420"/>
    </ligand>
</feature>
<evidence type="ECO:0000259" key="9">
    <source>
        <dbReference type="Pfam" id="PF00408"/>
    </source>
</evidence>
<dbReference type="EMBL" id="JBBEGN010000004">
    <property type="protein sequence ID" value="MEJ2868317.1"/>
    <property type="molecule type" value="Genomic_DNA"/>
</dbReference>
<comment type="cofactor">
    <cofactor evidence="6">
        <name>Mg(2+)</name>
        <dbReference type="ChEBI" id="CHEBI:18420"/>
    </cofactor>
    <text evidence="6">Binds 1 Mg(2+) ion per subunit.</text>
</comment>
<keyword evidence="3 6" id="KW-0479">Metal-binding</keyword>
<dbReference type="SUPFAM" id="SSF53738">
    <property type="entry name" value="Phosphoglucomutase, first 3 domains"/>
    <property type="match status" value="3"/>
</dbReference>
<keyword evidence="5 6" id="KW-0413">Isomerase</keyword>
<dbReference type="SUPFAM" id="SSF55957">
    <property type="entry name" value="Phosphoglucomutase, C-terminal domain"/>
    <property type="match status" value="1"/>
</dbReference>
<comment type="catalytic activity">
    <reaction evidence="6 8">
        <text>alpha-D-glucosamine 1-phosphate = D-glucosamine 6-phosphate</text>
        <dbReference type="Rhea" id="RHEA:23424"/>
        <dbReference type="ChEBI" id="CHEBI:58516"/>
        <dbReference type="ChEBI" id="CHEBI:58725"/>
        <dbReference type="EC" id="5.4.2.10"/>
    </reaction>
</comment>
<feature type="binding site" description="via phosphate group" evidence="6">
    <location>
        <position position="109"/>
    </location>
    <ligand>
        <name>Mg(2+)</name>
        <dbReference type="ChEBI" id="CHEBI:18420"/>
    </ligand>
</feature>
<feature type="binding site" evidence="6">
    <location>
        <position position="249"/>
    </location>
    <ligand>
        <name>Mg(2+)</name>
        <dbReference type="ChEBI" id="CHEBI:18420"/>
    </ligand>
</feature>
<name>A0ABU8MME2_9PSEU</name>
<dbReference type="PANTHER" id="PTHR42946">
    <property type="entry name" value="PHOSPHOHEXOSE MUTASE"/>
    <property type="match status" value="1"/>
</dbReference>
<proteinExistence type="inferred from homology"/>
<dbReference type="InterPro" id="IPR016066">
    <property type="entry name" value="A-D-PHexomutase_CS"/>
</dbReference>
<dbReference type="HAMAP" id="MF_01554_B">
    <property type="entry name" value="GlmM_B"/>
    <property type="match status" value="1"/>
</dbReference>
<dbReference type="PANTHER" id="PTHR42946:SF1">
    <property type="entry name" value="PHOSPHOGLUCOMUTASE (ALPHA-D-GLUCOSE-1,6-BISPHOSPHATE-DEPENDENT)"/>
    <property type="match status" value="1"/>
</dbReference>
<keyword evidence="14" id="KW-1185">Reference proteome</keyword>
<evidence type="ECO:0000256" key="2">
    <source>
        <dbReference type="ARBA" id="ARBA00022553"/>
    </source>
</evidence>
<keyword evidence="4 6" id="KW-0460">Magnesium</keyword>
<dbReference type="Pfam" id="PF02878">
    <property type="entry name" value="PGM_PMM_I"/>
    <property type="match status" value="1"/>
</dbReference>
<evidence type="ECO:0000256" key="6">
    <source>
        <dbReference type="HAMAP-Rule" id="MF_01554"/>
    </source>
</evidence>
<organism evidence="13 14">
    <name type="scientific">Actinomycetospora aurantiaca</name>
    <dbReference type="NCBI Taxonomy" id="3129233"/>
    <lineage>
        <taxon>Bacteria</taxon>
        <taxon>Bacillati</taxon>
        <taxon>Actinomycetota</taxon>
        <taxon>Actinomycetes</taxon>
        <taxon>Pseudonocardiales</taxon>
        <taxon>Pseudonocardiaceae</taxon>
        <taxon>Actinomycetospora</taxon>
    </lineage>
</organism>
<dbReference type="InterPro" id="IPR005843">
    <property type="entry name" value="A-D-PHexomutase_C"/>
</dbReference>
<evidence type="ECO:0000256" key="5">
    <source>
        <dbReference type="ARBA" id="ARBA00023235"/>
    </source>
</evidence>
<feature type="binding site" evidence="6">
    <location>
        <position position="251"/>
    </location>
    <ligand>
        <name>Mg(2+)</name>
        <dbReference type="ChEBI" id="CHEBI:18420"/>
    </ligand>
</feature>
<comment type="similarity">
    <text evidence="1 6 7">Belongs to the phosphohexose mutase family.</text>
</comment>
<dbReference type="InterPro" id="IPR005845">
    <property type="entry name" value="A-D-PHexomutase_a/b/a-II"/>
</dbReference>
<dbReference type="InterPro" id="IPR016055">
    <property type="entry name" value="A-D-PHexomutase_a/b/a-I/II/III"/>
</dbReference>
<dbReference type="InterPro" id="IPR005846">
    <property type="entry name" value="A-D-PHexomutase_a/b/a-III"/>
</dbReference>
<evidence type="ECO:0000259" key="10">
    <source>
        <dbReference type="Pfam" id="PF02878"/>
    </source>
</evidence>